<accession>A0A9P0JP83</accession>
<keyword evidence="2" id="KW-0479">Metal-binding</keyword>
<gene>
    <name evidence="6" type="ORF">ACAOBT_LOCUS2724</name>
</gene>
<evidence type="ECO:0000256" key="4">
    <source>
        <dbReference type="ARBA" id="ARBA00022833"/>
    </source>
</evidence>
<dbReference type="InterPro" id="IPR012337">
    <property type="entry name" value="RNaseH-like_sf"/>
</dbReference>
<dbReference type="SUPFAM" id="SSF53098">
    <property type="entry name" value="Ribonuclease H-like"/>
    <property type="match status" value="1"/>
</dbReference>
<dbReference type="InterPro" id="IPR052035">
    <property type="entry name" value="ZnF_BED_domain_contain"/>
</dbReference>
<dbReference type="EMBL" id="CAKOFQ010006678">
    <property type="protein sequence ID" value="CAH1958581.1"/>
    <property type="molecule type" value="Genomic_DNA"/>
</dbReference>
<dbReference type="AlphaFoldDB" id="A0A9P0JP83"/>
<keyword evidence="4" id="KW-0862">Zinc</keyword>
<dbReference type="PANTHER" id="PTHR46481:SF10">
    <property type="entry name" value="ZINC FINGER BED DOMAIN-CONTAINING PROTEIN 39"/>
    <property type="match status" value="1"/>
</dbReference>
<evidence type="ECO:0000256" key="3">
    <source>
        <dbReference type="ARBA" id="ARBA00022771"/>
    </source>
</evidence>
<proteinExistence type="predicted"/>
<comment type="caution">
    <text evidence="6">The sequence shown here is derived from an EMBL/GenBank/DDBJ whole genome shotgun (WGS) entry which is preliminary data.</text>
</comment>
<evidence type="ECO:0000313" key="6">
    <source>
        <dbReference type="EMBL" id="CAH1958581.1"/>
    </source>
</evidence>
<evidence type="ECO:0000313" key="7">
    <source>
        <dbReference type="Proteomes" id="UP001152888"/>
    </source>
</evidence>
<comment type="subcellular location">
    <subcellularLocation>
        <location evidence="1">Nucleus</location>
    </subcellularLocation>
</comment>
<dbReference type="PANTHER" id="PTHR46481">
    <property type="entry name" value="ZINC FINGER BED DOMAIN-CONTAINING PROTEIN 4"/>
    <property type="match status" value="1"/>
</dbReference>
<dbReference type="GO" id="GO:0008270">
    <property type="term" value="F:zinc ion binding"/>
    <property type="evidence" value="ECO:0007669"/>
    <property type="project" value="UniProtKB-KW"/>
</dbReference>
<evidence type="ECO:0000256" key="1">
    <source>
        <dbReference type="ARBA" id="ARBA00004123"/>
    </source>
</evidence>
<keyword evidence="7" id="KW-1185">Reference proteome</keyword>
<evidence type="ECO:0000256" key="5">
    <source>
        <dbReference type="ARBA" id="ARBA00023242"/>
    </source>
</evidence>
<reference evidence="6" key="1">
    <citation type="submission" date="2022-03" db="EMBL/GenBank/DDBJ databases">
        <authorList>
            <person name="Sayadi A."/>
        </authorList>
    </citation>
    <scope>NUCLEOTIDE SEQUENCE</scope>
</reference>
<dbReference type="GO" id="GO:0005634">
    <property type="term" value="C:nucleus"/>
    <property type="evidence" value="ECO:0007669"/>
    <property type="project" value="UniProtKB-SubCell"/>
</dbReference>
<name>A0A9P0JP83_ACAOB</name>
<dbReference type="OrthoDB" id="2438421at2759"/>
<organism evidence="6 7">
    <name type="scientific">Acanthoscelides obtectus</name>
    <name type="common">Bean weevil</name>
    <name type="synonym">Bruchus obtectus</name>
    <dbReference type="NCBI Taxonomy" id="200917"/>
    <lineage>
        <taxon>Eukaryota</taxon>
        <taxon>Metazoa</taxon>
        <taxon>Ecdysozoa</taxon>
        <taxon>Arthropoda</taxon>
        <taxon>Hexapoda</taxon>
        <taxon>Insecta</taxon>
        <taxon>Pterygota</taxon>
        <taxon>Neoptera</taxon>
        <taxon>Endopterygota</taxon>
        <taxon>Coleoptera</taxon>
        <taxon>Polyphaga</taxon>
        <taxon>Cucujiformia</taxon>
        <taxon>Chrysomeloidea</taxon>
        <taxon>Chrysomelidae</taxon>
        <taxon>Bruchinae</taxon>
        <taxon>Bruchini</taxon>
        <taxon>Acanthoscelides</taxon>
    </lineage>
</organism>
<keyword evidence="5" id="KW-0539">Nucleus</keyword>
<keyword evidence="3" id="KW-0863">Zinc-finger</keyword>
<sequence>MNILKEYAIEENQVVAIVWDNGANIKNAVTEHLRRPHHPCVAHTLNLITKEALNENDCLKQLISKCKTLISYFKHSGLATNKLKKSQEDIGDAPLKIKQAVDTRWNSILLMLERLLEVKNALSVAITNLPTAPEFIEASEWSIISDCVPILKLELELMTTGEKYLTMSSVIPLVRGLQFTLKNMNPETEVGVWLRSKLLDTVSRRLGVLESNKIVAKSTFLDPR</sequence>
<evidence type="ECO:0000256" key="2">
    <source>
        <dbReference type="ARBA" id="ARBA00022723"/>
    </source>
</evidence>
<dbReference type="Proteomes" id="UP001152888">
    <property type="component" value="Unassembled WGS sequence"/>
</dbReference>
<protein>
    <submittedName>
        <fullName evidence="6">Uncharacterized protein</fullName>
    </submittedName>
</protein>